<dbReference type="Gene3D" id="2.60.40.10">
    <property type="entry name" value="Immunoglobulins"/>
    <property type="match status" value="1"/>
</dbReference>
<dbReference type="EMBL" id="JAWJWF010000048">
    <property type="protein sequence ID" value="KAK6620171.1"/>
    <property type="molecule type" value="Genomic_DNA"/>
</dbReference>
<gene>
    <name evidence="2" type="ORF">RUM44_006572</name>
</gene>
<sequence>MNKEEQEQEQAGNDCRLGLVRPKTGEVTRRVRAGIREFSTEFLIAALPPLHLSPWPSLEKKLRSNLCQGGRETLSNKLVSFSLEDSKGEKDKLSRLNVQKSFEIKETALEEEVSEEENSLFVPDGKPTVTMAYNTSSTSIHISWRAPHKSTIHGEFLGYRISYRPREKSEDDVKEIYIRDSNVDLTARSLIS</sequence>
<dbReference type="InterPro" id="IPR003961">
    <property type="entry name" value="FN3_dom"/>
</dbReference>
<organism evidence="2 3">
    <name type="scientific">Polyplax serrata</name>
    <name type="common">Common mouse louse</name>
    <dbReference type="NCBI Taxonomy" id="468196"/>
    <lineage>
        <taxon>Eukaryota</taxon>
        <taxon>Metazoa</taxon>
        <taxon>Ecdysozoa</taxon>
        <taxon>Arthropoda</taxon>
        <taxon>Hexapoda</taxon>
        <taxon>Insecta</taxon>
        <taxon>Pterygota</taxon>
        <taxon>Neoptera</taxon>
        <taxon>Paraneoptera</taxon>
        <taxon>Psocodea</taxon>
        <taxon>Troctomorpha</taxon>
        <taxon>Phthiraptera</taxon>
        <taxon>Anoplura</taxon>
        <taxon>Polyplacidae</taxon>
        <taxon>Polyplax</taxon>
    </lineage>
</organism>
<name>A0ABR1AIH0_POLSC</name>
<dbReference type="PROSITE" id="PS50853">
    <property type="entry name" value="FN3"/>
    <property type="match status" value="1"/>
</dbReference>
<accession>A0ABR1AIH0</accession>
<dbReference type="SUPFAM" id="SSF49265">
    <property type="entry name" value="Fibronectin type III"/>
    <property type="match status" value="1"/>
</dbReference>
<keyword evidence="3" id="KW-1185">Reference proteome</keyword>
<dbReference type="InterPro" id="IPR013783">
    <property type="entry name" value="Ig-like_fold"/>
</dbReference>
<evidence type="ECO:0000313" key="2">
    <source>
        <dbReference type="EMBL" id="KAK6620171.1"/>
    </source>
</evidence>
<evidence type="ECO:0000313" key="3">
    <source>
        <dbReference type="Proteomes" id="UP001359485"/>
    </source>
</evidence>
<dbReference type="Proteomes" id="UP001359485">
    <property type="component" value="Unassembled WGS sequence"/>
</dbReference>
<evidence type="ECO:0000259" key="1">
    <source>
        <dbReference type="PROSITE" id="PS50853"/>
    </source>
</evidence>
<dbReference type="InterPro" id="IPR036116">
    <property type="entry name" value="FN3_sf"/>
</dbReference>
<dbReference type="Pfam" id="PF00041">
    <property type="entry name" value="fn3"/>
    <property type="match status" value="1"/>
</dbReference>
<proteinExistence type="predicted"/>
<dbReference type="CDD" id="cd00063">
    <property type="entry name" value="FN3"/>
    <property type="match status" value="1"/>
</dbReference>
<reference evidence="2 3" key="1">
    <citation type="submission" date="2023-09" db="EMBL/GenBank/DDBJ databases">
        <title>Genomes of two closely related lineages of the louse Polyplax serrata with different host specificities.</title>
        <authorList>
            <person name="Martinu J."/>
            <person name="Tarabai H."/>
            <person name="Stefka J."/>
            <person name="Hypsa V."/>
        </authorList>
    </citation>
    <scope>NUCLEOTIDE SEQUENCE [LARGE SCALE GENOMIC DNA]</scope>
    <source>
        <strain evidence="2">98ZLc_SE</strain>
    </source>
</reference>
<comment type="caution">
    <text evidence="2">The sequence shown here is derived from an EMBL/GenBank/DDBJ whole genome shotgun (WGS) entry which is preliminary data.</text>
</comment>
<feature type="domain" description="Fibronectin type-III" evidence="1">
    <location>
        <begin position="123"/>
        <end position="192"/>
    </location>
</feature>
<protein>
    <recommendedName>
        <fullName evidence="1">Fibronectin type-III domain-containing protein</fullName>
    </recommendedName>
</protein>